<dbReference type="PANTHER" id="PTHR31945:SF26">
    <property type="entry name" value="TRANSCRIPTION FACTOR BHLH35"/>
    <property type="match status" value="1"/>
</dbReference>
<keyword evidence="9" id="KW-1185">Reference proteome</keyword>
<dbReference type="OMA" id="CAKTRGA"/>
<reference evidence="8" key="2">
    <citation type="submission" date="2021-05" db="UniProtKB">
        <authorList>
            <consortium name="EnsemblPlants"/>
        </authorList>
    </citation>
    <scope>IDENTIFICATION</scope>
    <source>
        <strain evidence="8">subsp. malaccensis</strain>
    </source>
</reference>
<dbReference type="EMBL" id="HG996471">
    <property type="protein sequence ID" value="CAG1848090.1"/>
    <property type="molecule type" value="Genomic_DNA"/>
</dbReference>
<proteinExistence type="inferred from homology"/>
<dbReference type="Proteomes" id="UP000012960">
    <property type="component" value="Unplaced"/>
</dbReference>
<organism evidence="8 9">
    <name type="scientific">Musa acuminata subsp. malaccensis</name>
    <name type="common">Wild banana</name>
    <name type="synonym">Musa malaccensis</name>
    <dbReference type="NCBI Taxonomy" id="214687"/>
    <lineage>
        <taxon>Eukaryota</taxon>
        <taxon>Viridiplantae</taxon>
        <taxon>Streptophyta</taxon>
        <taxon>Embryophyta</taxon>
        <taxon>Tracheophyta</taxon>
        <taxon>Spermatophyta</taxon>
        <taxon>Magnoliopsida</taxon>
        <taxon>Liliopsida</taxon>
        <taxon>Zingiberales</taxon>
        <taxon>Musaceae</taxon>
        <taxon>Musa</taxon>
    </lineage>
</organism>
<evidence type="ECO:0000256" key="4">
    <source>
        <dbReference type="ARBA" id="ARBA00023163"/>
    </source>
</evidence>
<keyword evidence="3" id="KW-0805">Transcription regulation</keyword>
<dbReference type="GO" id="GO:0006355">
    <property type="term" value="P:regulation of DNA-templated transcription"/>
    <property type="evidence" value="ECO:0000318"/>
    <property type="project" value="GO_Central"/>
</dbReference>
<feature type="domain" description="BHLH" evidence="6">
    <location>
        <begin position="48"/>
        <end position="97"/>
    </location>
</feature>
<dbReference type="PANTHER" id="PTHR31945">
    <property type="entry name" value="TRANSCRIPTION FACTOR SCREAM2-RELATED"/>
    <property type="match status" value="1"/>
</dbReference>
<sequence length="241" mass="27284">MNDMETEYNLYGKIKGFIDANELESWGLEEVMSGGYCESSFPEAATSLAATRNISMERSRRRKLNEKLYALRSVVPNITKLDKASIIKDAIDYIQQLQEQERTVLAELSQLESLREKKASLGELEFDDLHFLHRKKKRTALGSPISSPIEVVELRVREMDEKSMVVSITCTKKRHTMIKVCELFESLDLKFITANITSVSGSILHTLLVETQEMNGAQLKEKITTAISELHGSRNPISSIE</sequence>
<dbReference type="GO" id="GO:0003700">
    <property type="term" value="F:DNA-binding transcription factor activity"/>
    <property type="evidence" value="ECO:0000318"/>
    <property type="project" value="GO_Central"/>
</dbReference>
<dbReference type="AlphaFoldDB" id="A0A804JMY2"/>
<dbReference type="GO" id="GO:0043565">
    <property type="term" value="F:sequence-specific DNA binding"/>
    <property type="evidence" value="ECO:0000318"/>
    <property type="project" value="GO_Central"/>
</dbReference>
<evidence type="ECO:0000313" key="9">
    <source>
        <dbReference type="Proteomes" id="UP000012960"/>
    </source>
</evidence>
<protein>
    <submittedName>
        <fullName evidence="7">(wild Malaysian banana) hypothetical protein</fullName>
    </submittedName>
</protein>
<dbReference type="Pfam" id="PF22754">
    <property type="entry name" value="bHLH-TF_ACT-like_plant"/>
    <property type="match status" value="1"/>
</dbReference>
<evidence type="ECO:0000259" key="6">
    <source>
        <dbReference type="PROSITE" id="PS50888"/>
    </source>
</evidence>
<dbReference type="SUPFAM" id="SSF47459">
    <property type="entry name" value="HLH, helix-loop-helix DNA-binding domain"/>
    <property type="match status" value="1"/>
</dbReference>
<comment type="similarity">
    <text evidence="2">Belongs to the bHLH protein family.</text>
</comment>
<dbReference type="OrthoDB" id="623055at2759"/>
<evidence type="ECO:0000256" key="3">
    <source>
        <dbReference type="ARBA" id="ARBA00023015"/>
    </source>
</evidence>
<dbReference type="Gene3D" id="4.10.280.10">
    <property type="entry name" value="Helix-loop-helix DNA-binding domain"/>
    <property type="match status" value="1"/>
</dbReference>
<dbReference type="InParanoid" id="A0A804JMY2"/>
<dbReference type="SMART" id="SM00353">
    <property type="entry name" value="HLH"/>
    <property type="match status" value="1"/>
</dbReference>
<evidence type="ECO:0000313" key="8">
    <source>
        <dbReference type="EnsemblPlants" id="Ma06_p32610.1"/>
    </source>
</evidence>
<dbReference type="Gramene" id="Ma06_t32610.1">
    <property type="protein sequence ID" value="Ma06_p32610.1"/>
    <property type="gene ID" value="Ma06_g32610"/>
</dbReference>
<dbReference type="InterPro" id="IPR051358">
    <property type="entry name" value="TF_AMS/ICE1/BHLH6-like"/>
</dbReference>
<dbReference type="EnsemblPlants" id="Ma06_t32610.1">
    <property type="protein sequence ID" value="Ma06_p32610.1"/>
    <property type="gene ID" value="Ma06_g32610"/>
</dbReference>
<dbReference type="GO" id="GO:0005634">
    <property type="term" value="C:nucleus"/>
    <property type="evidence" value="ECO:0000318"/>
    <property type="project" value="GO_Central"/>
</dbReference>
<comment type="subcellular location">
    <subcellularLocation>
        <location evidence="1">Nucleus</location>
    </subcellularLocation>
</comment>
<dbReference type="InterPro" id="IPR036638">
    <property type="entry name" value="HLH_DNA-bd_sf"/>
</dbReference>
<name>A0A804JMY2_MUSAM</name>
<keyword evidence="4" id="KW-0804">Transcription</keyword>
<dbReference type="KEGG" id="mus:103989875"/>
<keyword evidence="5" id="KW-0539">Nucleus</keyword>
<evidence type="ECO:0000256" key="1">
    <source>
        <dbReference type="ARBA" id="ARBA00004123"/>
    </source>
</evidence>
<gene>
    <name evidence="7" type="ORF">GSMUA_178850.1</name>
</gene>
<evidence type="ECO:0000256" key="2">
    <source>
        <dbReference type="ARBA" id="ARBA00005510"/>
    </source>
</evidence>
<accession>A0A804JMY2</accession>
<dbReference type="InterPro" id="IPR011598">
    <property type="entry name" value="bHLH_dom"/>
</dbReference>
<dbReference type="Pfam" id="PF00010">
    <property type="entry name" value="HLH"/>
    <property type="match status" value="1"/>
</dbReference>
<reference evidence="7" key="1">
    <citation type="submission" date="2021-03" db="EMBL/GenBank/DDBJ databases">
        <authorList>
            <consortium name="Genoscope - CEA"/>
            <person name="William W."/>
        </authorList>
    </citation>
    <scope>NUCLEOTIDE SEQUENCE</scope>
    <source>
        <strain evidence="7">Doubled-haploid Pahang</strain>
    </source>
</reference>
<dbReference type="FunCoup" id="A0A804JMY2">
    <property type="interactions" value="1125"/>
</dbReference>
<dbReference type="InterPro" id="IPR054502">
    <property type="entry name" value="bHLH-TF_ACT-like_plant"/>
</dbReference>
<dbReference type="GO" id="GO:0046983">
    <property type="term" value="F:protein dimerization activity"/>
    <property type="evidence" value="ECO:0007669"/>
    <property type="project" value="InterPro"/>
</dbReference>
<evidence type="ECO:0000256" key="5">
    <source>
        <dbReference type="ARBA" id="ARBA00023242"/>
    </source>
</evidence>
<evidence type="ECO:0000313" key="7">
    <source>
        <dbReference type="EMBL" id="CAG1848090.1"/>
    </source>
</evidence>
<dbReference type="PROSITE" id="PS50888">
    <property type="entry name" value="BHLH"/>
    <property type="match status" value="1"/>
</dbReference>